<dbReference type="Proteomes" id="UP000789405">
    <property type="component" value="Unassembled WGS sequence"/>
</dbReference>
<protein>
    <submittedName>
        <fullName evidence="2">3874_t:CDS:1</fullName>
    </submittedName>
</protein>
<keyword evidence="1" id="KW-0472">Membrane</keyword>
<evidence type="ECO:0000313" key="3">
    <source>
        <dbReference type="Proteomes" id="UP000789405"/>
    </source>
</evidence>
<organism evidence="2 3">
    <name type="scientific">Dentiscutata erythropus</name>
    <dbReference type="NCBI Taxonomy" id="1348616"/>
    <lineage>
        <taxon>Eukaryota</taxon>
        <taxon>Fungi</taxon>
        <taxon>Fungi incertae sedis</taxon>
        <taxon>Mucoromycota</taxon>
        <taxon>Glomeromycotina</taxon>
        <taxon>Glomeromycetes</taxon>
        <taxon>Diversisporales</taxon>
        <taxon>Gigasporaceae</taxon>
        <taxon>Dentiscutata</taxon>
    </lineage>
</organism>
<name>A0A9N8ZUW5_9GLOM</name>
<keyword evidence="3" id="KW-1185">Reference proteome</keyword>
<gene>
    <name evidence="2" type="ORF">DERYTH_LOCUS3217</name>
</gene>
<dbReference type="EMBL" id="CAJVPY010001108">
    <property type="protein sequence ID" value="CAG8507573.1"/>
    <property type="molecule type" value="Genomic_DNA"/>
</dbReference>
<keyword evidence="1" id="KW-0812">Transmembrane</keyword>
<evidence type="ECO:0000256" key="1">
    <source>
        <dbReference type="SAM" id="Phobius"/>
    </source>
</evidence>
<feature type="transmembrane region" description="Helical" evidence="1">
    <location>
        <begin position="36"/>
        <end position="55"/>
    </location>
</feature>
<dbReference type="AlphaFoldDB" id="A0A9N8ZUW5"/>
<keyword evidence="1" id="KW-1133">Transmembrane helix</keyword>
<reference evidence="2" key="1">
    <citation type="submission" date="2021-06" db="EMBL/GenBank/DDBJ databases">
        <authorList>
            <person name="Kallberg Y."/>
            <person name="Tangrot J."/>
            <person name="Rosling A."/>
        </authorList>
    </citation>
    <scope>NUCLEOTIDE SEQUENCE</scope>
    <source>
        <strain evidence="2">MA453B</strain>
    </source>
</reference>
<evidence type="ECO:0000313" key="2">
    <source>
        <dbReference type="EMBL" id="CAG8507573.1"/>
    </source>
</evidence>
<proteinExistence type="predicted"/>
<accession>A0A9N8ZUW5</accession>
<sequence>MISRCSSTIVSLENQHVSCPRIPSTVLKTFNLSEALYIQLAINILVNTSVTYFMITFGGKAHEIVDQMTEFVSSPAASQNATIT</sequence>
<comment type="caution">
    <text evidence="2">The sequence shown here is derived from an EMBL/GenBank/DDBJ whole genome shotgun (WGS) entry which is preliminary data.</text>
</comment>